<evidence type="ECO:0000313" key="2">
    <source>
        <dbReference type="EMBL" id="CUG90400.1"/>
    </source>
</evidence>
<keyword evidence="3" id="KW-1185">Reference proteome</keyword>
<dbReference type="EMBL" id="CYKH01001821">
    <property type="protein sequence ID" value="CUG90400.1"/>
    <property type="molecule type" value="Genomic_DNA"/>
</dbReference>
<sequence>MWRCRMSVALGDGVAVKCIERFFPICMFRGLARTAPVDEFSTDTGAMMMNVWTVSIPAGDYPSRVLHFLGTNSFWRPRDARLMFGAAFTSYKPTSLAKSNTDVASLAWLAGDVLMLPTIICFASTTKPSTTARWATCNGVMLAAGLLLLGYAIALAYARPYRIGARNAISPLVVVWMATTCLLASPLVTDHMTATSADTARGAVSLLQSITVLLLAASEVIVFFTIDRTMALRELQEIVDHDEASDDALVEEQPIVDREERSALCAPQEGCTSFPDSVVLVDMPLFQPLLIEHDDETLMSSWWRQQAGASDYSNDVDAAASSLLLFPILGLDDDNISPQRKPLKTDLEVLYGSFRK</sequence>
<accession>A0A0S4JJL5</accession>
<protein>
    <submittedName>
        <fullName evidence="2">Membrane-associated protein, putative</fullName>
    </submittedName>
</protein>
<dbReference type="VEuPathDB" id="TriTrypDB:BSAL_02100"/>
<keyword evidence="1" id="KW-0472">Membrane</keyword>
<keyword evidence="1" id="KW-1133">Transmembrane helix</keyword>
<organism evidence="2 3">
    <name type="scientific">Bodo saltans</name>
    <name type="common">Flagellated protozoan</name>
    <dbReference type="NCBI Taxonomy" id="75058"/>
    <lineage>
        <taxon>Eukaryota</taxon>
        <taxon>Discoba</taxon>
        <taxon>Euglenozoa</taxon>
        <taxon>Kinetoplastea</taxon>
        <taxon>Metakinetoplastina</taxon>
        <taxon>Eubodonida</taxon>
        <taxon>Bodonidae</taxon>
        <taxon>Bodo</taxon>
    </lineage>
</organism>
<evidence type="ECO:0000256" key="1">
    <source>
        <dbReference type="SAM" id="Phobius"/>
    </source>
</evidence>
<keyword evidence="1" id="KW-0812">Transmembrane</keyword>
<evidence type="ECO:0000313" key="3">
    <source>
        <dbReference type="Proteomes" id="UP000051952"/>
    </source>
</evidence>
<dbReference type="Proteomes" id="UP000051952">
    <property type="component" value="Unassembled WGS sequence"/>
</dbReference>
<feature type="transmembrane region" description="Helical" evidence="1">
    <location>
        <begin position="132"/>
        <end position="157"/>
    </location>
</feature>
<feature type="transmembrane region" description="Helical" evidence="1">
    <location>
        <begin position="106"/>
        <end position="126"/>
    </location>
</feature>
<dbReference type="AlphaFoldDB" id="A0A0S4JJL5"/>
<name>A0A0S4JJL5_BODSA</name>
<gene>
    <name evidence="2" type="ORF">BSAL_02100</name>
</gene>
<feature type="transmembrane region" description="Helical" evidence="1">
    <location>
        <begin position="207"/>
        <end position="226"/>
    </location>
</feature>
<feature type="transmembrane region" description="Helical" evidence="1">
    <location>
        <begin position="169"/>
        <end position="187"/>
    </location>
</feature>
<reference evidence="3" key="1">
    <citation type="submission" date="2015-09" db="EMBL/GenBank/DDBJ databases">
        <authorList>
            <consortium name="Pathogen Informatics"/>
        </authorList>
    </citation>
    <scope>NUCLEOTIDE SEQUENCE [LARGE SCALE GENOMIC DNA]</scope>
    <source>
        <strain evidence="3">Lake Konstanz</strain>
    </source>
</reference>
<proteinExistence type="predicted"/>